<keyword evidence="5" id="KW-0573">Peptidoglycan synthesis</keyword>
<keyword evidence="3" id="KW-0378">Hydrolase</keyword>
<keyword evidence="11" id="KW-0472">Membrane</keyword>
<comment type="caution">
    <text evidence="13">The sequence shown here is derived from an EMBL/GenBank/DDBJ whole genome shotgun (WGS) entry which is preliminary data.</text>
</comment>
<sequence>MRSSAPTVETPLSSTPAPPASTDSGQWAVPWESQTPQQAEAPPKKKKRRGRLIAAVLVLVLLAGGLVAGQLLRPLPEPTLSLTLSKTSHTFAGAKPVLAWPGQGQSALFVEGIGTMGAAGGGAPTPTASVAKVMTAYVFLKSHPLASGQPGPTYTVSREAAMRLIGQKRRGESLLEVTAGQRLTQRKALEALMIISANDVAHELARWDAGNPVAFVAKMNAAAKQLGMNNTRYTDPSGYRSDTVSTAGDQVKLLRAAMRIPAFAEIVAQRTFVPDNGGPVRIGGNMLLGQLGVVGGKTGFTDAAGGNYVFAARKRVGDVNTLIIGAVMGQRSASAVGAIDAAKNLVAGAEGALVSATLAPAGQQVAKVDDGLGGTTPVTTKAPLTVIGWPGLTVPVKIDATAPHKAAQGTQLGTVSAGASRVPLVLGAELTEPPVTKRLLRLAD</sequence>
<feature type="domain" description="Peptidase S11 D-alanyl-D-alanine carboxypeptidase A N-terminal" evidence="12">
    <location>
        <begin position="126"/>
        <end position="326"/>
    </location>
</feature>
<accession>A0A6H9YXY8</accession>
<evidence type="ECO:0000259" key="12">
    <source>
        <dbReference type="Pfam" id="PF00768"/>
    </source>
</evidence>
<dbReference type="GO" id="GO:0009002">
    <property type="term" value="F:serine-type D-Ala-D-Ala carboxypeptidase activity"/>
    <property type="evidence" value="ECO:0007669"/>
    <property type="project" value="InterPro"/>
</dbReference>
<dbReference type="GO" id="GO:0009252">
    <property type="term" value="P:peptidoglycan biosynthetic process"/>
    <property type="evidence" value="ECO:0007669"/>
    <property type="project" value="UniProtKB-KW"/>
</dbReference>
<dbReference type="EMBL" id="WBMT01000002">
    <property type="protein sequence ID" value="KAB2351383.1"/>
    <property type="molecule type" value="Genomic_DNA"/>
</dbReference>
<dbReference type="InterPro" id="IPR018044">
    <property type="entry name" value="Peptidase_S11"/>
</dbReference>
<evidence type="ECO:0000313" key="13">
    <source>
        <dbReference type="EMBL" id="KAB2351383.1"/>
    </source>
</evidence>
<dbReference type="OrthoDB" id="3530815at2"/>
<dbReference type="GO" id="GO:0006508">
    <property type="term" value="P:proteolysis"/>
    <property type="evidence" value="ECO:0007669"/>
    <property type="project" value="InterPro"/>
</dbReference>
<keyword evidence="6" id="KW-0961">Cell wall biogenesis/degradation</keyword>
<evidence type="ECO:0000256" key="5">
    <source>
        <dbReference type="ARBA" id="ARBA00022984"/>
    </source>
</evidence>
<keyword evidence="11" id="KW-1133">Transmembrane helix</keyword>
<evidence type="ECO:0000313" key="14">
    <source>
        <dbReference type="Proteomes" id="UP000468735"/>
    </source>
</evidence>
<evidence type="ECO:0000256" key="2">
    <source>
        <dbReference type="ARBA" id="ARBA00022729"/>
    </source>
</evidence>
<comment type="similarity">
    <text evidence="1 9">Belongs to the peptidase S11 family.</text>
</comment>
<feature type="active site" evidence="7">
    <location>
        <position position="196"/>
    </location>
</feature>
<keyword evidence="4" id="KW-0133">Cell shape</keyword>
<name>A0A6H9YXY8_9ACTN</name>
<evidence type="ECO:0000256" key="11">
    <source>
        <dbReference type="SAM" id="Phobius"/>
    </source>
</evidence>
<proteinExistence type="inferred from homology"/>
<keyword evidence="14" id="KW-1185">Reference proteome</keyword>
<dbReference type="InterPro" id="IPR001967">
    <property type="entry name" value="Peptidase_S11_N"/>
</dbReference>
<dbReference type="InterPro" id="IPR012338">
    <property type="entry name" value="Beta-lactam/transpept-like"/>
</dbReference>
<dbReference type="GO" id="GO:0008360">
    <property type="term" value="P:regulation of cell shape"/>
    <property type="evidence" value="ECO:0007669"/>
    <property type="project" value="UniProtKB-KW"/>
</dbReference>
<keyword evidence="2" id="KW-0732">Signal</keyword>
<keyword evidence="13" id="KW-0645">Protease</keyword>
<evidence type="ECO:0000256" key="10">
    <source>
        <dbReference type="SAM" id="MobiDB-lite"/>
    </source>
</evidence>
<gene>
    <name evidence="13" type="ORF">F8566_03765</name>
</gene>
<evidence type="ECO:0000256" key="7">
    <source>
        <dbReference type="PIRSR" id="PIRSR618044-1"/>
    </source>
</evidence>
<dbReference type="AlphaFoldDB" id="A0A6H9YXY8"/>
<dbReference type="RefSeq" id="WP_151558066.1">
    <property type="nucleotide sequence ID" value="NZ_WBMT01000002.1"/>
</dbReference>
<protein>
    <submittedName>
        <fullName evidence="13">D-alanyl-D-alanine carboxypeptidase</fullName>
    </submittedName>
</protein>
<dbReference type="PANTHER" id="PTHR21581:SF33">
    <property type="entry name" value="D-ALANYL-D-ALANINE CARBOXYPEPTIDASE DACB"/>
    <property type="match status" value="1"/>
</dbReference>
<feature type="binding site" evidence="8">
    <location>
        <position position="297"/>
    </location>
    <ligand>
        <name>substrate</name>
    </ligand>
</feature>
<feature type="active site" description="Acyl-ester intermediate" evidence="7">
    <location>
        <position position="129"/>
    </location>
</feature>
<feature type="region of interest" description="Disordered" evidence="10">
    <location>
        <begin position="1"/>
        <end position="47"/>
    </location>
</feature>
<keyword evidence="13" id="KW-0121">Carboxypeptidase</keyword>
<evidence type="ECO:0000256" key="8">
    <source>
        <dbReference type="PIRSR" id="PIRSR618044-2"/>
    </source>
</evidence>
<reference evidence="13 14" key="1">
    <citation type="submission" date="2019-09" db="EMBL/GenBank/DDBJ databases">
        <title>Actinomadura physcomitrii sp. nov., a novel actinomycete isolated from moss [Physcomitrium sphaericum (Ludw) Fuernr].</title>
        <authorList>
            <person name="Zhuang X."/>
            <person name="Liu C."/>
        </authorList>
    </citation>
    <scope>NUCLEOTIDE SEQUENCE [LARGE SCALE GENOMIC DNA]</scope>
    <source>
        <strain evidence="13 14">HMC1</strain>
    </source>
</reference>
<dbReference type="PRINTS" id="PR00725">
    <property type="entry name" value="DADACBPTASE1"/>
</dbReference>
<feature type="transmembrane region" description="Helical" evidence="11">
    <location>
        <begin position="52"/>
        <end position="72"/>
    </location>
</feature>
<dbReference type="PANTHER" id="PTHR21581">
    <property type="entry name" value="D-ALANYL-D-ALANINE CARBOXYPEPTIDASE"/>
    <property type="match status" value="1"/>
</dbReference>
<evidence type="ECO:0000256" key="6">
    <source>
        <dbReference type="ARBA" id="ARBA00023316"/>
    </source>
</evidence>
<dbReference type="GO" id="GO:0071555">
    <property type="term" value="P:cell wall organization"/>
    <property type="evidence" value="ECO:0007669"/>
    <property type="project" value="UniProtKB-KW"/>
</dbReference>
<dbReference type="Pfam" id="PF00768">
    <property type="entry name" value="Peptidase_S11"/>
    <property type="match status" value="1"/>
</dbReference>
<evidence type="ECO:0000256" key="1">
    <source>
        <dbReference type="ARBA" id="ARBA00007164"/>
    </source>
</evidence>
<dbReference type="Gene3D" id="3.40.710.10">
    <property type="entry name" value="DD-peptidase/beta-lactamase superfamily"/>
    <property type="match status" value="1"/>
</dbReference>
<dbReference type="Proteomes" id="UP000468735">
    <property type="component" value="Unassembled WGS sequence"/>
</dbReference>
<feature type="active site" description="Proton acceptor" evidence="7">
    <location>
        <position position="132"/>
    </location>
</feature>
<feature type="compositionally biased region" description="Low complexity" evidence="10">
    <location>
        <begin position="10"/>
        <end position="24"/>
    </location>
</feature>
<organism evidence="13 14">
    <name type="scientific">Actinomadura rudentiformis</name>
    <dbReference type="NCBI Taxonomy" id="359158"/>
    <lineage>
        <taxon>Bacteria</taxon>
        <taxon>Bacillati</taxon>
        <taxon>Actinomycetota</taxon>
        <taxon>Actinomycetes</taxon>
        <taxon>Streptosporangiales</taxon>
        <taxon>Thermomonosporaceae</taxon>
        <taxon>Actinomadura</taxon>
    </lineage>
</organism>
<keyword evidence="11" id="KW-0812">Transmembrane</keyword>
<evidence type="ECO:0000256" key="3">
    <source>
        <dbReference type="ARBA" id="ARBA00022801"/>
    </source>
</evidence>
<evidence type="ECO:0000256" key="9">
    <source>
        <dbReference type="RuleBase" id="RU004016"/>
    </source>
</evidence>
<evidence type="ECO:0000256" key="4">
    <source>
        <dbReference type="ARBA" id="ARBA00022960"/>
    </source>
</evidence>
<dbReference type="SUPFAM" id="SSF56601">
    <property type="entry name" value="beta-lactamase/transpeptidase-like"/>
    <property type="match status" value="1"/>
</dbReference>